<evidence type="ECO:0000256" key="2">
    <source>
        <dbReference type="ARBA" id="ARBA00022679"/>
    </source>
</evidence>
<comment type="catalytic activity">
    <reaction evidence="6 8">
        <text>dCMP + ATP = dCDP + ADP</text>
        <dbReference type="Rhea" id="RHEA:25094"/>
        <dbReference type="ChEBI" id="CHEBI:30616"/>
        <dbReference type="ChEBI" id="CHEBI:57566"/>
        <dbReference type="ChEBI" id="CHEBI:58593"/>
        <dbReference type="ChEBI" id="CHEBI:456216"/>
        <dbReference type="EC" id="2.7.4.25"/>
    </reaction>
</comment>
<dbReference type="InterPro" id="IPR003136">
    <property type="entry name" value="Cytidylate_kin"/>
</dbReference>
<dbReference type="Gene3D" id="3.40.50.300">
    <property type="entry name" value="P-loop containing nucleotide triphosphate hydrolases"/>
    <property type="match status" value="1"/>
</dbReference>
<dbReference type="Pfam" id="PF02224">
    <property type="entry name" value="Cytidylate_kin"/>
    <property type="match status" value="2"/>
</dbReference>
<dbReference type="GO" id="GO:0005737">
    <property type="term" value="C:cytoplasm"/>
    <property type="evidence" value="ECO:0007669"/>
    <property type="project" value="UniProtKB-SubCell"/>
</dbReference>
<proteinExistence type="inferred from homology"/>
<dbReference type="HAMAP" id="MF_00238">
    <property type="entry name" value="Cytidyl_kinase_type1"/>
    <property type="match status" value="1"/>
</dbReference>
<feature type="binding site" evidence="8">
    <location>
        <begin position="7"/>
        <end position="15"/>
    </location>
    <ligand>
        <name>ATP</name>
        <dbReference type="ChEBI" id="CHEBI:30616"/>
    </ligand>
</feature>
<name>A0A3P3XG00_9SPIR</name>
<comment type="catalytic activity">
    <reaction evidence="7 8">
        <text>CMP + ATP = CDP + ADP</text>
        <dbReference type="Rhea" id="RHEA:11600"/>
        <dbReference type="ChEBI" id="CHEBI:30616"/>
        <dbReference type="ChEBI" id="CHEBI:58069"/>
        <dbReference type="ChEBI" id="CHEBI:60377"/>
        <dbReference type="ChEBI" id="CHEBI:456216"/>
        <dbReference type="EC" id="2.7.4.25"/>
    </reaction>
</comment>
<evidence type="ECO:0000256" key="3">
    <source>
        <dbReference type="ARBA" id="ARBA00022741"/>
    </source>
</evidence>
<dbReference type="InterPro" id="IPR027417">
    <property type="entry name" value="P-loop_NTPase"/>
</dbReference>
<dbReference type="AlphaFoldDB" id="A0A3P3XG00"/>
<keyword evidence="8" id="KW-0963">Cytoplasm</keyword>
<feature type="domain" description="Cytidylate kinase" evidence="9">
    <location>
        <begin position="3"/>
        <end position="163"/>
    </location>
</feature>
<gene>
    <name evidence="8 10" type="primary">cmk</name>
    <name evidence="10" type="ORF">SPIROBIBN47_100119</name>
</gene>
<accession>A0A3P3XG00</accession>
<evidence type="ECO:0000256" key="5">
    <source>
        <dbReference type="ARBA" id="ARBA00022840"/>
    </source>
</evidence>
<dbReference type="NCBIfam" id="TIGR00017">
    <property type="entry name" value="cmk"/>
    <property type="match status" value="1"/>
</dbReference>
<keyword evidence="4 8" id="KW-0418">Kinase</keyword>
<evidence type="ECO:0000256" key="8">
    <source>
        <dbReference type="HAMAP-Rule" id="MF_00238"/>
    </source>
</evidence>
<comment type="subcellular location">
    <subcellularLocation>
        <location evidence="8">Cytoplasm</location>
    </subcellularLocation>
</comment>
<dbReference type="EC" id="2.7.4.25" evidence="8"/>
<dbReference type="InterPro" id="IPR011994">
    <property type="entry name" value="Cytidylate_kinase_dom"/>
</dbReference>
<dbReference type="GO" id="GO:0036430">
    <property type="term" value="F:CMP kinase activity"/>
    <property type="evidence" value="ECO:0007669"/>
    <property type="project" value="RHEA"/>
</dbReference>
<reference evidence="10" key="1">
    <citation type="submission" date="2017-02" db="EMBL/GenBank/DDBJ databases">
        <authorList>
            <person name="Regsiter A."/>
            <person name="William W."/>
        </authorList>
    </citation>
    <scope>NUCLEOTIDE SEQUENCE</scope>
    <source>
        <strain evidence="10">Bib</strain>
    </source>
</reference>
<evidence type="ECO:0000256" key="1">
    <source>
        <dbReference type="ARBA" id="ARBA00009427"/>
    </source>
</evidence>
<keyword evidence="3 8" id="KW-0547">Nucleotide-binding</keyword>
<evidence type="ECO:0000259" key="9">
    <source>
        <dbReference type="Pfam" id="PF02224"/>
    </source>
</evidence>
<dbReference type="GO" id="GO:0005524">
    <property type="term" value="F:ATP binding"/>
    <property type="evidence" value="ECO:0007669"/>
    <property type="project" value="UniProtKB-UniRule"/>
</dbReference>
<dbReference type="GO" id="GO:0036431">
    <property type="term" value="F:dCMP kinase activity"/>
    <property type="evidence" value="ECO:0007669"/>
    <property type="project" value="InterPro"/>
</dbReference>
<sequence>MKVAIDGPAGCGKSTIARMIADNLGFLYINSGNLYRAVAYLALREGVSWQDGQALTALMRQHRFDYKPDGSVLVDGERLLAELRTPQVDAIVAQVSAIPSIRVEVNAIIRAISEGKDVISEGRDITTVVFPDAEVKFYLDASSQVRAERRFRERQEARSHAFSQPDSQQAPRDMIAQTIPAPQSAPAIEEIRKNIEMRDQIDTQKSVGALKIAKDAEYLDTSDLTIQQVYEKVYNKIISARKAHGRK</sequence>
<keyword evidence="2 8" id="KW-0808">Transferase</keyword>
<evidence type="ECO:0000256" key="7">
    <source>
        <dbReference type="ARBA" id="ARBA00048478"/>
    </source>
</evidence>
<evidence type="ECO:0000313" key="10">
    <source>
        <dbReference type="EMBL" id="SLM09889.1"/>
    </source>
</evidence>
<evidence type="ECO:0000256" key="4">
    <source>
        <dbReference type="ARBA" id="ARBA00022777"/>
    </source>
</evidence>
<evidence type="ECO:0000256" key="6">
    <source>
        <dbReference type="ARBA" id="ARBA00047615"/>
    </source>
</evidence>
<dbReference type="GO" id="GO:0006220">
    <property type="term" value="P:pyrimidine nucleotide metabolic process"/>
    <property type="evidence" value="ECO:0007669"/>
    <property type="project" value="UniProtKB-UniRule"/>
</dbReference>
<keyword evidence="5 8" id="KW-0067">ATP-binding</keyword>
<feature type="domain" description="Cytidylate kinase" evidence="9">
    <location>
        <begin position="186"/>
        <end position="237"/>
    </location>
</feature>
<comment type="similarity">
    <text evidence="1 8">Belongs to the cytidylate kinase family. Type 1 subfamily.</text>
</comment>
<protein>
    <recommendedName>
        <fullName evidence="8">Cytidylate kinase</fullName>
        <shortName evidence="8">CK</shortName>
        <ecNumber evidence="8">2.7.4.25</ecNumber>
    </recommendedName>
    <alternativeName>
        <fullName evidence="8">Cytidine monophosphate kinase</fullName>
        <shortName evidence="8">CMP kinase</shortName>
    </alternativeName>
</protein>
<dbReference type="CDD" id="cd02020">
    <property type="entry name" value="CMPK"/>
    <property type="match status" value="1"/>
</dbReference>
<organism evidence="10">
    <name type="scientific">uncultured spirochete</name>
    <dbReference type="NCBI Taxonomy" id="156406"/>
    <lineage>
        <taxon>Bacteria</taxon>
        <taxon>Pseudomonadati</taxon>
        <taxon>Spirochaetota</taxon>
        <taxon>Spirochaetia</taxon>
        <taxon>Spirochaetales</taxon>
        <taxon>environmental samples</taxon>
    </lineage>
</organism>
<dbReference type="EMBL" id="FWDM01000002">
    <property type="protein sequence ID" value="SLM09889.1"/>
    <property type="molecule type" value="Genomic_DNA"/>
</dbReference>
<dbReference type="SUPFAM" id="SSF52540">
    <property type="entry name" value="P-loop containing nucleoside triphosphate hydrolases"/>
    <property type="match status" value="1"/>
</dbReference>